<feature type="region of interest" description="Disordered" evidence="1">
    <location>
        <begin position="431"/>
        <end position="453"/>
    </location>
</feature>
<reference evidence="2 3" key="1">
    <citation type="submission" date="2024-09" db="EMBL/GenBank/DDBJ databases">
        <title>Chromosome-scale assembly of Riccia sorocarpa.</title>
        <authorList>
            <person name="Paukszto L."/>
        </authorList>
    </citation>
    <scope>NUCLEOTIDE SEQUENCE [LARGE SCALE GENOMIC DNA]</scope>
    <source>
        <strain evidence="2">LP-2024</strain>
        <tissue evidence="2">Aerial parts of the thallus</tissue>
    </source>
</reference>
<keyword evidence="3" id="KW-1185">Reference proteome</keyword>
<feature type="compositionally biased region" description="Basic and acidic residues" evidence="1">
    <location>
        <begin position="434"/>
        <end position="453"/>
    </location>
</feature>
<proteinExistence type="predicted"/>
<evidence type="ECO:0000313" key="2">
    <source>
        <dbReference type="EMBL" id="KAL3692231.1"/>
    </source>
</evidence>
<evidence type="ECO:0000313" key="3">
    <source>
        <dbReference type="Proteomes" id="UP001633002"/>
    </source>
</evidence>
<dbReference type="AlphaFoldDB" id="A0ABD3HQ19"/>
<evidence type="ECO:0000256" key="1">
    <source>
        <dbReference type="SAM" id="MobiDB-lite"/>
    </source>
</evidence>
<accession>A0ABD3HQ19</accession>
<protein>
    <submittedName>
        <fullName evidence="2">Uncharacterized protein</fullName>
    </submittedName>
</protein>
<name>A0ABD3HQ19_9MARC</name>
<gene>
    <name evidence="2" type="ORF">R1sor_005882</name>
</gene>
<organism evidence="2 3">
    <name type="scientific">Riccia sorocarpa</name>
    <dbReference type="NCBI Taxonomy" id="122646"/>
    <lineage>
        <taxon>Eukaryota</taxon>
        <taxon>Viridiplantae</taxon>
        <taxon>Streptophyta</taxon>
        <taxon>Embryophyta</taxon>
        <taxon>Marchantiophyta</taxon>
        <taxon>Marchantiopsida</taxon>
        <taxon>Marchantiidae</taxon>
        <taxon>Marchantiales</taxon>
        <taxon>Ricciaceae</taxon>
        <taxon>Riccia</taxon>
    </lineage>
</organism>
<feature type="region of interest" description="Disordered" evidence="1">
    <location>
        <begin position="17"/>
        <end position="37"/>
    </location>
</feature>
<comment type="caution">
    <text evidence="2">The sequence shown here is derived from an EMBL/GenBank/DDBJ whole genome shotgun (WGS) entry which is preliminary data.</text>
</comment>
<sequence length="453" mass="49548">MLNGDIRTTSVKRKSAYNARILKNDTHRHNKPPINRNSGVIRGEDTAHAAPLPAGVAANPHHPPPASETINCETEFNTVVEDHVDVHPDSAPLPAGVAATSHQPRPAREIGNWEMDYYNVVEDHVSVLPDPTPLPAGVAASSHQPRPARETVNCETDYYNVEEDHMDVLPGPAPLPAGVAANSFQPRQARVAINNEADDVDVLPGPATVAQPTASVVSLSSDSVSLAVDDDSDVEIIDTTPRRRPPTRSQTRRFVVRDEAFRGPTQYGLPIVEVDVDVRQWHICRTSTNGSGPACFAATPCRSAPRALCKTKIRVAGYSRLGVGLVAPSFVGKSTYMTVQRDYRYWFCPNGKCHRGHGASQCKTQMPLVPMCLPVRKGTGLTQDKVDFLTSSGIDLVQRRMELPRSHTSSFPSESEIKILVNAYPEKNYMTSRELTDSDHRADGDVDRSLLHL</sequence>
<dbReference type="EMBL" id="JBJQOH010000003">
    <property type="protein sequence ID" value="KAL3692231.1"/>
    <property type="molecule type" value="Genomic_DNA"/>
</dbReference>
<dbReference type="Proteomes" id="UP001633002">
    <property type="component" value="Unassembled WGS sequence"/>
</dbReference>